<dbReference type="Gene3D" id="3.50.50.60">
    <property type="entry name" value="FAD/NAD(P)-binding domain"/>
    <property type="match status" value="1"/>
</dbReference>
<name>A0A0B7GQH1_TREPH</name>
<gene>
    <name evidence="2" type="ORF">TPHV1_110065</name>
</gene>
<protein>
    <submittedName>
        <fullName evidence="2">Oxidoreductase, FAD-dependent family protein</fullName>
    </submittedName>
</protein>
<reference evidence="3" key="1">
    <citation type="submission" date="2015-01" db="EMBL/GenBank/DDBJ databases">
        <authorList>
            <person name="Manzoor Shahid"/>
            <person name="Zubair Saima"/>
        </authorList>
    </citation>
    <scope>NUCLEOTIDE SEQUENCE [LARGE SCALE GENOMIC DNA]</scope>
    <source>
        <strain evidence="3">V1</strain>
    </source>
</reference>
<proteinExistence type="predicted"/>
<evidence type="ECO:0000313" key="3">
    <source>
        <dbReference type="Proteomes" id="UP000042527"/>
    </source>
</evidence>
<sequence>MSMNETAALETKLKKLKKALRKLGLEEKVNVTLDVRSVVVTGDVSSMEERMSAGYTAARFGFKGVVNDVTINGKGEAPMRVPTIRDSLLEGREFDVVIIGGGVIGCAIARELSRYDLRIALFEKESDVAMQASGRNDGMIHLGFADNPKKKKGKFNTRGNRMYTEVAQQLDFAINRFQHRF</sequence>
<dbReference type="AlphaFoldDB" id="A0A0B7GQH1"/>
<dbReference type="Pfam" id="PF01266">
    <property type="entry name" value="DAO"/>
    <property type="match status" value="1"/>
</dbReference>
<dbReference type="PANTHER" id="PTHR42720:SF1">
    <property type="entry name" value="GLYCEROL 3-PHOSPHATE OXIDASE"/>
    <property type="match status" value="1"/>
</dbReference>
<dbReference type="InterPro" id="IPR036188">
    <property type="entry name" value="FAD/NAD-bd_sf"/>
</dbReference>
<dbReference type="PANTHER" id="PTHR42720">
    <property type="entry name" value="GLYCEROL-3-PHOSPHATE DEHYDROGENASE"/>
    <property type="match status" value="1"/>
</dbReference>
<dbReference type="InterPro" id="IPR052745">
    <property type="entry name" value="G3P_Oxidase/Oxidoreductase"/>
</dbReference>
<dbReference type="Proteomes" id="UP000042527">
    <property type="component" value="Unassembled WGS sequence"/>
</dbReference>
<accession>A0A0B7GQH1</accession>
<organism evidence="2 3">
    <name type="scientific">Treponema phagedenis</name>
    <dbReference type="NCBI Taxonomy" id="162"/>
    <lineage>
        <taxon>Bacteria</taxon>
        <taxon>Pseudomonadati</taxon>
        <taxon>Spirochaetota</taxon>
        <taxon>Spirochaetia</taxon>
        <taxon>Spirochaetales</taxon>
        <taxon>Treponemataceae</taxon>
        <taxon>Treponema</taxon>
    </lineage>
</organism>
<evidence type="ECO:0000259" key="1">
    <source>
        <dbReference type="Pfam" id="PF01266"/>
    </source>
</evidence>
<dbReference type="SUPFAM" id="SSF51905">
    <property type="entry name" value="FAD/NAD(P)-binding domain"/>
    <property type="match status" value="1"/>
</dbReference>
<feature type="domain" description="FAD dependent oxidoreductase" evidence="1">
    <location>
        <begin position="95"/>
        <end position="172"/>
    </location>
</feature>
<keyword evidence="3" id="KW-1185">Reference proteome</keyword>
<evidence type="ECO:0000313" key="2">
    <source>
        <dbReference type="EMBL" id="CEM60839.1"/>
    </source>
</evidence>
<dbReference type="EMBL" id="CDNC01000003">
    <property type="protein sequence ID" value="CEM60839.1"/>
    <property type="molecule type" value="Genomic_DNA"/>
</dbReference>
<dbReference type="InterPro" id="IPR006076">
    <property type="entry name" value="FAD-dep_OxRdtase"/>
</dbReference>